<dbReference type="AlphaFoldDB" id="A0AAD9YXQ1"/>
<proteinExistence type="inferred from homology"/>
<feature type="coiled-coil region" evidence="2">
    <location>
        <begin position="546"/>
        <end position="573"/>
    </location>
</feature>
<dbReference type="InterPro" id="IPR036961">
    <property type="entry name" value="Kinesin_motor_dom_sf"/>
</dbReference>
<dbReference type="SUPFAM" id="SSF52540">
    <property type="entry name" value="P-loop containing nucleoside triphosphate hydrolases"/>
    <property type="match status" value="1"/>
</dbReference>
<evidence type="ECO:0000256" key="2">
    <source>
        <dbReference type="SAM" id="Coils"/>
    </source>
</evidence>
<dbReference type="GO" id="GO:0007018">
    <property type="term" value="P:microtubule-based movement"/>
    <property type="evidence" value="ECO:0007669"/>
    <property type="project" value="InterPro"/>
</dbReference>
<reference evidence="5" key="1">
    <citation type="submission" date="2022-11" db="EMBL/GenBank/DDBJ databases">
        <title>Chromosomal genome sequence assembly and mating type (MAT) locus characterization of the leprose asexual lichenized fungus Lepraria neglecta (Nyl.) Erichsen.</title>
        <authorList>
            <person name="Allen J.L."/>
            <person name="Pfeffer B."/>
        </authorList>
    </citation>
    <scope>NUCLEOTIDE SEQUENCE</scope>
    <source>
        <strain evidence="5">Allen 5258</strain>
    </source>
</reference>
<sequence length="721" mass="80850">MGIRVVARIRPQQSHELGKDVIVSTASNAESEQPTLVKIPNPKNESEDFTFQFSSVYDHTATQQQIFDNEVSPTIKHLFNGFDVTIFAYGSTGTGKTHTMRGGKTLAERGVIPRLLSGIYRRARKIVKDSERETTVEITLSYYEIYNDKVFDLFEAPEKRTLAGLPLRDNGCKTVVVGLTERPCESLKEFENLYDQANINRSTSATKLNAASSRSHAILGIRLAVTTGDEVRTSIASAIDLAGSEDNRRTQNGKERMVESASINKSLFTLAKCVEAISQKDARIPYRESKMTRILSLGQNNGLTVMILNLAPVRSFHLDTLSSLNFANRTKRIEVREIENEPVFKQCPRGVPTVSGSNIRRQPLRPLASIVHNASAMHAPKNPLKQGDKQAKAFSVYSDRARHSNMGSRPIRGEPPRRSSPLKRPSPADPFMSSSSRPQKRRSPYRLMSRPQPGISKEAIEDIIERKVTDILAARALDQPSIAPQPETSEEVQRRLDLLEKRIDGQDDGREQGLTFLLMAKQHAVRGEDASALRMYSLAKDFFPDNKKLDVKIEKLREKIQEKKEEGRRKEVELQLVKPLVIEPSKKKNRAEQDDDDYRDEAVHGQNCESDGGFHCKARTKKQRSRPVRLSSAELGNEDVQTPRTKQLLEIVNTRDVSQIRLLKGVGAKKAEAIIEALCTGEEDEDELRPVTSLRQLGQLRGVGTKTVENMRFGLQNPAIE</sequence>
<dbReference type="GO" id="GO:0016887">
    <property type="term" value="F:ATP hydrolysis activity"/>
    <property type="evidence" value="ECO:0007669"/>
    <property type="project" value="TreeGrafter"/>
</dbReference>
<dbReference type="PROSITE" id="PS50067">
    <property type="entry name" value="KINESIN_MOTOR_2"/>
    <property type="match status" value="1"/>
</dbReference>
<dbReference type="InterPro" id="IPR001752">
    <property type="entry name" value="Kinesin_motor_dom"/>
</dbReference>
<evidence type="ECO:0000313" key="5">
    <source>
        <dbReference type="EMBL" id="KAK3168044.1"/>
    </source>
</evidence>
<keyword evidence="2" id="KW-0175">Coiled coil</keyword>
<dbReference type="PRINTS" id="PR00380">
    <property type="entry name" value="KINESINHEAVY"/>
</dbReference>
<keyword evidence="1" id="KW-0505">Motor protein</keyword>
<dbReference type="Gene3D" id="3.40.850.10">
    <property type="entry name" value="Kinesin motor domain"/>
    <property type="match status" value="1"/>
</dbReference>
<gene>
    <name evidence="5" type="ORF">OEA41_004490</name>
</gene>
<dbReference type="InterPro" id="IPR027640">
    <property type="entry name" value="Kinesin-like_fam"/>
</dbReference>
<dbReference type="GO" id="GO:0005524">
    <property type="term" value="F:ATP binding"/>
    <property type="evidence" value="ECO:0007669"/>
    <property type="project" value="UniProtKB-UniRule"/>
</dbReference>
<keyword evidence="6" id="KW-1185">Reference proteome</keyword>
<dbReference type="Proteomes" id="UP001276659">
    <property type="component" value="Unassembled WGS sequence"/>
</dbReference>
<keyword evidence="1" id="KW-0067">ATP-binding</keyword>
<dbReference type="GO" id="GO:0005871">
    <property type="term" value="C:kinesin complex"/>
    <property type="evidence" value="ECO:0007669"/>
    <property type="project" value="TreeGrafter"/>
</dbReference>
<dbReference type="GO" id="GO:0008017">
    <property type="term" value="F:microtubule binding"/>
    <property type="evidence" value="ECO:0007669"/>
    <property type="project" value="InterPro"/>
</dbReference>
<accession>A0AAD9YXQ1</accession>
<comment type="similarity">
    <text evidence="1">Belongs to the TRAFAC class myosin-kinesin ATPase superfamily. Kinesin family.</text>
</comment>
<dbReference type="PANTHER" id="PTHR24115:SF1000">
    <property type="entry name" value="KINESIN-LIKE PROTEIN KIF22"/>
    <property type="match status" value="1"/>
</dbReference>
<dbReference type="Gene3D" id="1.10.150.320">
    <property type="entry name" value="Photosystem II 12 kDa extrinsic protein"/>
    <property type="match status" value="1"/>
</dbReference>
<evidence type="ECO:0000256" key="1">
    <source>
        <dbReference type="PROSITE-ProRule" id="PRU00283"/>
    </source>
</evidence>
<dbReference type="GO" id="GO:0005874">
    <property type="term" value="C:microtubule"/>
    <property type="evidence" value="ECO:0007669"/>
    <property type="project" value="TreeGrafter"/>
</dbReference>
<feature type="binding site" evidence="1">
    <location>
        <begin position="90"/>
        <end position="97"/>
    </location>
    <ligand>
        <name>ATP</name>
        <dbReference type="ChEBI" id="CHEBI:30616"/>
    </ligand>
</feature>
<evidence type="ECO:0000259" key="4">
    <source>
        <dbReference type="PROSITE" id="PS50067"/>
    </source>
</evidence>
<dbReference type="EMBL" id="JASNWA010000010">
    <property type="protein sequence ID" value="KAK3168044.1"/>
    <property type="molecule type" value="Genomic_DNA"/>
</dbReference>
<dbReference type="CDD" id="cd00106">
    <property type="entry name" value="KISc"/>
    <property type="match status" value="1"/>
</dbReference>
<comment type="caution">
    <text evidence="5">The sequence shown here is derived from an EMBL/GenBank/DDBJ whole genome shotgun (WGS) entry which is preliminary data.</text>
</comment>
<feature type="region of interest" description="Disordered" evidence="3">
    <location>
        <begin position="399"/>
        <end position="452"/>
    </location>
</feature>
<organism evidence="5 6">
    <name type="scientific">Lepraria neglecta</name>
    <dbReference type="NCBI Taxonomy" id="209136"/>
    <lineage>
        <taxon>Eukaryota</taxon>
        <taxon>Fungi</taxon>
        <taxon>Dikarya</taxon>
        <taxon>Ascomycota</taxon>
        <taxon>Pezizomycotina</taxon>
        <taxon>Lecanoromycetes</taxon>
        <taxon>OSLEUM clade</taxon>
        <taxon>Lecanoromycetidae</taxon>
        <taxon>Lecanorales</taxon>
        <taxon>Lecanorineae</taxon>
        <taxon>Stereocaulaceae</taxon>
        <taxon>Lepraria</taxon>
    </lineage>
</organism>
<dbReference type="InterPro" id="IPR027417">
    <property type="entry name" value="P-loop_NTPase"/>
</dbReference>
<name>A0AAD9YXQ1_9LECA</name>
<evidence type="ECO:0000256" key="3">
    <source>
        <dbReference type="SAM" id="MobiDB-lite"/>
    </source>
</evidence>
<feature type="domain" description="Kinesin motor" evidence="4">
    <location>
        <begin position="2"/>
        <end position="333"/>
    </location>
</feature>
<protein>
    <recommendedName>
        <fullName evidence="4">Kinesin motor domain-containing protein</fullName>
    </recommendedName>
</protein>
<dbReference type="Pfam" id="PF00225">
    <property type="entry name" value="Kinesin"/>
    <property type="match status" value="1"/>
</dbReference>
<evidence type="ECO:0000313" key="6">
    <source>
        <dbReference type="Proteomes" id="UP001276659"/>
    </source>
</evidence>
<dbReference type="GO" id="GO:0008574">
    <property type="term" value="F:plus-end-directed microtubule motor activity"/>
    <property type="evidence" value="ECO:0007669"/>
    <property type="project" value="TreeGrafter"/>
</dbReference>
<dbReference type="PANTHER" id="PTHR24115">
    <property type="entry name" value="KINESIN-RELATED"/>
    <property type="match status" value="1"/>
</dbReference>
<dbReference type="SMART" id="SM00129">
    <property type="entry name" value="KISc"/>
    <property type="match status" value="1"/>
</dbReference>
<keyword evidence="1" id="KW-0547">Nucleotide-binding</keyword>
<dbReference type="SUPFAM" id="SSF47781">
    <property type="entry name" value="RuvA domain 2-like"/>
    <property type="match status" value="1"/>
</dbReference>
<dbReference type="InterPro" id="IPR010994">
    <property type="entry name" value="RuvA_2-like"/>
</dbReference>